<sequence>MSSPQSFSMIRPTIKTPFHIDFEWWQHHDSNWRVYLNDFLCPEHQKAFEGKAEIWIDDIDPQTAEVHRVDGLQHILMNHCAKQPDFLLRETSLINKIFKLLLANGNRPMTPEEMAPLVGRPAEVILRTLSGPQVYYGIRPCKG</sequence>
<dbReference type="OrthoDB" id="160864at2"/>
<gene>
    <name evidence="1" type="ORF">SE15_07620</name>
</gene>
<dbReference type="Proteomes" id="UP000050544">
    <property type="component" value="Unassembled WGS sequence"/>
</dbReference>
<name>A0A0N8GQA2_9CHLR</name>
<evidence type="ECO:0000313" key="1">
    <source>
        <dbReference type="EMBL" id="KPL83130.1"/>
    </source>
</evidence>
<dbReference type="AlphaFoldDB" id="A0A0N8GQA2"/>
<protein>
    <submittedName>
        <fullName evidence="1">Uncharacterized protein</fullName>
    </submittedName>
</protein>
<proteinExistence type="predicted"/>
<keyword evidence="2" id="KW-1185">Reference proteome</keyword>
<dbReference type="STRING" id="869279.SE15_07620"/>
<dbReference type="RefSeq" id="WP_054521519.1">
    <property type="nucleotide sequence ID" value="NZ_LGKO01000004.1"/>
</dbReference>
<evidence type="ECO:0000313" key="2">
    <source>
        <dbReference type="Proteomes" id="UP000050544"/>
    </source>
</evidence>
<organism evidence="1 2">
    <name type="scientific">Thermanaerothrix daxensis</name>
    <dbReference type="NCBI Taxonomy" id="869279"/>
    <lineage>
        <taxon>Bacteria</taxon>
        <taxon>Bacillati</taxon>
        <taxon>Chloroflexota</taxon>
        <taxon>Anaerolineae</taxon>
        <taxon>Anaerolineales</taxon>
        <taxon>Anaerolineaceae</taxon>
        <taxon>Thermanaerothrix</taxon>
    </lineage>
</organism>
<dbReference type="EMBL" id="LGKO01000004">
    <property type="protein sequence ID" value="KPL83130.1"/>
    <property type="molecule type" value="Genomic_DNA"/>
</dbReference>
<reference evidence="1 2" key="1">
    <citation type="submission" date="2015-07" db="EMBL/GenBank/DDBJ databases">
        <title>Whole genome sequence of Thermanaerothrix daxensis DSM 23592.</title>
        <authorList>
            <person name="Hemp J."/>
            <person name="Ward L.M."/>
            <person name="Pace L.A."/>
            <person name="Fischer W.W."/>
        </authorList>
    </citation>
    <scope>NUCLEOTIDE SEQUENCE [LARGE SCALE GENOMIC DNA]</scope>
    <source>
        <strain evidence="1 2">GNS-1</strain>
    </source>
</reference>
<accession>A0A0N8GQA2</accession>
<comment type="caution">
    <text evidence="1">The sequence shown here is derived from an EMBL/GenBank/DDBJ whole genome shotgun (WGS) entry which is preliminary data.</text>
</comment>